<dbReference type="InterPro" id="IPR023586">
    <property type="entry name" value="Ile-tRNA-ligase_type2"/>
</dbReference>
<feature type="domain" description="Aminoacyl-tRNA synthetase class Ia" evidence="6">
    <location>
        <begin position="45"/>
        <end position="103"/>
    </location>
</feature>
<dbReference type="AlphaFoldDB" id="A0A8S3FN99"/>
<dbReference type="SUPFAM" id="SSF52374">
    <property type="entry name" value="Nucleotidylyl transferase"/>
    <property type="match status" value="1"/>
</dbReference>
<proteinExistence type="predicted"/>
<comment type="caution">
    <text evidence="7">The sequence shown here is derived from an EMBL/GenBank/DDBJ whole genome shotgun (WGS) entry which is preliminary data.</text>
</comment>
<feature type="non-terminal residue" evidence="7">
    <location>
        <position position="1"/>
    </location>
</feature>
<keyword evidence="2" id="KW-0547">Nucleotide-binding</keyword>
<evidence type="ECO:0000313" key="8">
    <source>
        <dbReference type="Proteomes" id="UP000681967"/>
    </source>
</evidence>
<dbReference type="PANTHER" id="PTHR42780:SF1">
    <property type="entry name" value="ISOLEUCINE--TRNA LIGASE, CYTOPLASMIC"/>
    <property type="match status" value="1"/>
</dbReference>
<keyword evidence="3" id="KW-0067">ATP-binding</keyword>
<keyword evidence="1" id="KW-0436">Ligase</keyword>
<evidence type="ECO:0000256" key="4">
    <source>
        <dbReference type="ARBA" id="ARBA00022917"/>
    </source>
</evidence>
<evidence type="ECO:0000256" key="3">
    <source>
        <dbReference type="ARBA" id="ARBA00022840"/>
    </source>
</evidence>
<dbReference type="Proteomes" id="UP000681967">
    <property type="component" value="Unassembled WGS sequence"/>
</dbReference>
<dbReference type="GO" id="GO:0006428">
    <property type="term" value="P:isoleucyl-tRNA aminoacylation"/>
    <property type="evidence" value="ECO:0007669"/>
    <property type="project" value="TreeGrafter"/>
</dbReference>
<name>A0A8S3FN99_9BILA</name>
<accession>A0A8S3FN99</accession>
<reference evidence="7" key="1">
    <citation type="submission" date="2021-02" db="EMBL/GenBank/DDBJ databases">
        <authorList>
            <person name="Nowell W R."/>
        </authorList>
    </citation>
    <scope>NUCLEOTIDE SEQUENCE</scope>
</reference>
<organism evidence="7 8">
    <name type="scientific">Rotaria magnacalcarata</name>
    <dbReference type="NCBI Taxonomy" id="392030"/>
    <lineage>
        <taxon>Eukaryota</taxon>
        <taxon>Metazoa</taxon>
        <taxon>Spiralia</taxon>
        <taxon>Gnathifera</taxon>
        <taxon>Rotifera</taxon>
        <taxon>Eurotatoria</taxon>
        <taxon>Bdelloidea</taxon>
        <taxon>Philodinida</taxon>
        <taxon>Philodinidae</taxon>
        <taxon>Rotaria</taxon>
    </lineage>
</organism>
<evidence type="ECO:0000256" key="5">
    <source>
        <dbReference type="ARBA" id="ARBA00023146"/>
    </source>
</evidence>
<evidence type="ECO:0000256" key="1">
    <source>
        <dbReference type="ARBA" id="ARBA00022598"/>
    </source>
</evidence>
<keyword evidence="5" id="KW-0030">Aminoacyl-tRNA synthetase</keyword>
<evidence type="ECO:0000256" key="2">
    <source>
        <dbReference type="ARBA" id="ARBA00022741"/>
    </source>
</evidence>
<dbReference type="PANTHER" id="PTHR42780">
    <property type="entry name" value="SOLEUCYL-TRNA SYNTHETASE"/>
    <property type="match status" value="1"/>
</dbReference>
<dbReference type="GO" id="GO:0004822">
    <property type="term" value="F:isoleucine-tRNA ligase activity"/>
    <property type="evidence" value="ECO:0007669"/>
    <property type="project" value="InterPro"/>
</dbReference>
<dbReference type="InterPro" id="IPR014729">
    <property type="entry name" value="Rossmann-like_a/b/a_fold"/>
</dbReference>
<dbReference type="EMBL" id="CAJOBH010249737">
    <property type="protein sequence ID" value="CAF5135281.1"/>
    <property type="molecule type" value="Genomic_DNA"/>
</dbReference>
<keyword evidence="4" id="KW-0648">Protein biosynthesis</keyword>
<evidence type="ECO:0000313" key="7">
    <source>
        <dbReference type="EMBL" id="CAF5135281.1"/>
    </source>
</evidence>
<gene>
    <name evidence="7" type="ORF">BYL167_LOCUS69218</name>
</gene>
<dbReference type="Gene3D" id="3.40.50.620">
    <property type="entry name" value="HUPs"/>
    <property type="match status" value="1"/>
</dbReference>
<evidence type="ECO:0000259" key="6">
    <source>
        <dbReference type="Pfam" id="PF00133"/>
    </source>
</evidence>
<sequence length="103" mass="11901">MEDDEIPRHILVCRVLLGRIKVAPRRDRTGYDNTALCTEGFHSVYGPRQDAYQGNRPRYTFYDGPSFTAGLPHYGHILVGTIKDTVTRWAYQTGHHVERRLGW</sequence>
<dbReference type="Pfam" id="PF00133">
    <property type="entry name" value="tRNA-synt_1"/>
    <property type="match status" value="1"/>
</dbReference>
<dbReference type="InterPro" id="IPR002300">
    <property type="entry name" value="aa-tRNA-synth_Ia"/>
</dbReference>
<dbReference type="GO" id="GO:0005524">
    <property type="term" value="F:ATP binding"/>
    <property type="evidence" value="ECO:0007669"/>
    <property type="project" value="UniProtKB-KW"/>
</dbReference>
<protein>
    <recommendedName>
        <fullName evidence="6">Aminoacyl-tRNA synthetase class Ia domain-containing protein</fullName>
    </recommendedName>
</protein>